<dbReference type="InterPro" id="IPR018480">
    <property type="entry name" value="PNAcMuramoyl-5peptid_Trfase_CS"/>
</dbReference>
<protein>
    <recommendedName>
        <fullName evidence="12 13">Phospho-N-acetylmuramoyl-pentapeptide-transferase</fullName>
        <ecNumber evidence="12 13">2.7.8.13</ecNumber>
    </recommendedName>
    <alternativeName>
        <fullName evidence="12">UDP-MurNAc-pentapeptide phosphotransferase</fullName>
    </alternativeName>
</protein>
<feature type="transmembrane region" description="Helical" evidence="12">
    <location>
        <begin position="96"/>
        <end position="114"/>
    </location>
</feature>
<evidence type="ECO:0000256" key="5">
    <source>
        <dbReference type="ARBA" id="ARBA00022692"/>
    </source>
</evidence>
<dbReference type="GO" id="GO:0009252">
    <property type="term" value="P:peptidoglycan biosynthetic process"/>
    <property type="evidence" value="ECO:0007669"/>
    <property type="project" value="UniProtKB-UniRule"/>
</dbReference>
<dbReference type="Proteomes" id="UP000319619">
    <property type="component" value="Unassembled WGS sequence"/>
</dbReference>
<evidence type="ECO:0000256" key="8">
    <source>
        <dbReference type="ARBA" id="ARBA00022989"/>
    </source>
</evidence>
<dbReference type="AlphaFoldDB" id="A0A532V2Q1"/>
<evidence type="ECO:0000256" key="14">
    <source>
        <dbReference type="PIRSR" id="PIRSR600715-1"/>
    </source>
</evidence>
<comment type="caution">
    <text evidence="15">The sequence shown here is derived from an EMBL/GenBank/DDBJ whole genome shotgun (WGS) entry which is preliminary data.</text>
</comment>
<dbReference type="NCBIfam" id="TIGR00445">
    <property type="entry name" value="mraY"/>
    <property type="match status" value="1"/>
</dbReference>
<dbReference type="PROSITE" id="PS01347">
    <property type="entry name" value="MRAY_1"/>
    <property type="match status" value="1"/>
</dbReference>
<sequence>MFYHLLYPFHQEISWLNLFRYITFRSAGAAITALLISFLIGPFIIRKLQQLQIKEEIRSDGPQTHLTKRGTPTMGGLIILCAVIIPTFLWARLDNLYVGIILLATVWMGFVGFYDDYLKAVKKKKKGLVAKYKLAGQISLGILIGVILLSAPRALGLNFSHHVTETTIPFFKDLLLNFGVLYIPMIVIVVTATSNGVNLTDGLDGLAIGIVGIAAAAFGMICYVSGHVQFSDYLNIIYLDTCGELTVFCAALMGASLGFLWFNSHPAEIFMGDTGSLALGGALGTLAVLVKKEFLLVIIGGIFVIEAASVILQTTYFKYSRARTGTGRRIFRMAPIHHHFEQLGWPENKVVVRFWIIQILLVLISLTTFKIR</sequence>
<name>A0A532V2Q1_UNCL8</name>
<feature type="binding site" evidence="14">
    <location>
        <position position="273"/>
    </location>
    <ligand>
        <name>Mg(2+)</name>
        <dbReference type="ChEBI" id="CHEBI:18420"/>
    </ligand>
</feature>
<evidence type="ECO:0000256" key="12">
    <source>
        <dbReference type="HAMAP-Rule" id="MF_00038"/>
    </source>
</evidence>
<keyword evidence="4 12" id="KW-0808">Transferase</keyword>
<keyword evidence="11 12" id="KW-0961">Cell wall biogenesis/degradation</keyword>
<proteinExistence type="inferred from homology"/>
<evidence type="ECO:0000256" key="2">
    <source>
        <dbReference type="ARBA" id="ARBA00005583"/>
    </source>
</evidence>
<dbReference type="Pfam" id="PF00953">
    <property type="entry name" value="Glycos_transf_4"/>
    <property type="match status" value="1"/>
</dbReference>
<evidence type="ECO:0000256" key="13">
    <source>
        <dbReference type="NCBIfam" id="TIGR00445"/>
    </source>
</evidence>
<dbReference type="InterPro" id="IPR003524">
    <property type="entry name" value="PNAcMuramoyl-5peptid_Trfase"/>
</dbReference>
<feature type="transmembrane region" description="Helical" evidence="12">
    <location>
        <begin position="175"/>
        <end position="194"/>
    </location>
</feature>
<evidence type="ECO:0000313" key="15">
    <source>
        <dbReference type="EMBL" id="TKJ41486.1"/>
    </source>
</evidence>
<keyword evidence="7 12" id="KW-0573">Peptidoglycan synthesis</keyword>
<keyword evidence="12 14" id="KW-0460">Magnesium</keyword>
<comment type="pathway">
    <text evidence="12">Cell wall biogenesis; peptidoglycan biosynthesis.</text>
</comment>
<dbReference type="EMBL" id="NJBN01000002">
    <property type="protein sequence ID" value="TKJ41486.1"/>
    <property type="molecule type" value="Genomic_DNA"/>
</dbReference>
<dbReference type="PANTHER" id="PTHR22926">
    <property type="entry name" value="PHOSPHO-N-ACETYLMURAMOYL-PENTAPEPTIDE-TRANSFERASE"/>
    <property type="match status" value="1"/>
</dbReference>
<feature type="transmembrane region" description="Helical" evidence="12">
    <location>
        <begin position="236"/>
        <end position="262"/>
    </location>
</feature>
<evidence type="ECO:0000256" key="7">
    <source>
        <dbReference type="ARBA" id="ARBA00022984"/>
    </source>
</evidence>
<feature type="transmembrane region" description="Helical" evidence="12">
    <location>
        <begin position="22"/>
        <end position="45"/>
    </location>
</feature>
<keyword evidence="12" id="KW-1003">Cell membrane</keyword>
<dbReference type="HAMAP" id="MF_00038">
    <property type="entry name" value="MraY"/>
    <property type="match status" value="1"/>
</dbReference>
<dbReference type="GO" id="GO:0046872">
    <property type="term" value="F:metal ion binding"/>
    <property type="evidence" value="ECO:0007669"/>
    <property type="project" value="UniProtKB-KW"/>
</dbReference>
<keyword evidence="10 12" id="KW-0131">Cell cycle</keyword>
<dbReference type="CDD" id="cd06852">
    <property type="entry name" value="GT_MraY"/>
    <property type="match status" value="1"/>
</dbReference>
<dbReference type="InterPro" id="IPR000715">
    <property type="entry name" value="Glycosyl_transferase_4"/>
</dbReference>
<gene>
    <name evidence="12" type="primary">mraY</name>
    <name evidence="15" type="ORF">CEE37_02685</name>
</gene>
<evidence type="ECO:0000256" key="6">
    <source>
        <dbReference type="ARBA" id="ARBA00022960"/>
    </source>
</evidence>
<keyword evidence="6 12" id="KW-0133">Cell shape</keyword>
<dbReference type="PANTHER" id="PTHR22926:SF5">
    <property type="entry name" value="PHOSPHO-N-ACETYLMURAMOYL-PENTAPEPTIDE-TRANSFERASE HOMOLOG"/>
    <property type="match status" value="1"/>
</dbReference>
<feature type="transmembrane region" description="Helical" evidence="12">
    <location>
        <begin position="350"/>
        <end position="369"/>
    </location>
</feature>
<dbReference type="GO" id="GO:0051992">
    <property type="term" value="F:UDP-N-acetylmuramoyl-L-alanyl-D-glutamyl-meso-2,6-diaminopimelyl-D-alanyl-D-alanine:undecaprenyl-phosphate transferase activity"/>
    <property type="evidence" value="ECO:0007669"/>
    <property type="project" value="RHEA"/>
</dbReference>
<evidence type="ECO:0000256" key="11">
    <source>
        <dbReference type="ARBA" id="ARBA00023316"/>
    </source>
</evidence>
<keyword evidence="8 12" id="KW-1133">Transmembrane helix</keyword>
<evidence type="ECO:0000256" key="10">
    <source>
        <dbReference type="ARBA" id="ARBA00023306"/>
    </source>
</evidence>
<reference evidence="15 16" key="1">
    <citation type="submission" date="2017-06" db="EMBL/GenBank/DDBJ databases">
        <title>Novel microbial phyla capable of carbon fixation and sulfur reduction in deep-sea sediments.</title>
        <authorList>
            <person name="Huang J."/>
            <person name="Baker B."/>
            <person name="Wang Y."/>
        </authorList>
    </citation>
    <scope>NUCLEOTIDE SEQUENCE [LARGE SCALE GENOMIC DNA]</scope>
    <source>
        <strain evidence="15">B3_LCP</strain>
    </source>
</reference>
<feature type="transmembrane region" description="Helical" evidence="12">
    <location>
        <begin position="295"/>
        <end position="319"/>
    </location>
</feature>
<evidence type="ECO:0000256" key="9">
    <source>
        <dbReference type="ARBA" id="ARBA00023136"/>
    </source>
</evidence>
<feature type="transmembrane region" description="Helical" evidence="12">
    <location>
        <begin position="206"/>
        <end position="230"/>
    </location>
</feature>
<dbReference type="GO" id="GO:0071555">
    <property type="term" value="P:cell wall organization"/>
    <property type="evidence" value="ECO:0007669"/>
    <property type="project" value="UniProtKB-KW"/>
</dbReference>
<feature type="transmembrane region" description="Helical" evidence="12">
    <location>
        <begin position="73"/>
        <end position="90"/>
    </location>
</feature>
<dbReference type="GO" id="GO:0005886">
    <property type="term" value="C:plasma membrane"/>
    <property type="evidence" value="ECO:0007669"/>
    <property type="project" value="UniProtKB-SubCell"/>
</dbReference>
<keyword evidence="9 12" id="KW-0472">Membrane</keyword>
<dbReference type="EC" id="2.7.8.13" evidence="12 13"/>
<comment type="function">
    <text evidence="12">Catalyzes the initial step of the lipid cycle reactions in the biosynthesis of the cell wall peptidoglycan: transfers peptidoglycan precursor phospho-MurNAc-pentapeptide from UDP-MurNAc-pentapeptide onto the lipid carrier undecaprenyl phosphate, yielding undecaprenyl-pyrophosphoryl-MurNAc-pentapeptide, known as lipid I.</text>
</comment>
<comment type="similarity">
    <text evidence="2 12">Belongs to the glycosyltransferase 4 family. MraY subfamily.</text>
</comment>
<dbReference type="GO" id="GO:0051301">
    <property type="term" value="P:cell division"/>
    <property type="evidence" value="ECO:0007669"/>
    <property type="project" value="UniProtKB-KW"/>
</dbReference>
<organism evidence="15 16">
    <name type="scientific">candidate division LCP-89 bacterium B3_LCP</name>
    <dbReference type="NCBI Taxonomy" id="2012998"/>
    <lineage>
        <taxon>Bacteria</taxon>
        <taxon>Pseudomonadati</taxon>
        <taxon>Bacteria division LCP-89</taxon>
    </lineage>
</organism>
<comment type="cofactor">
    <cofactor evidence="12 14">
        <name>Mg(2+)</name>
        <dbReference type="ChEBI" id="CHEBI:18420"/>
    </cofactor>
</comment>
<accession>A0A532V2Q1</accession>
<feature type="binding site" evidence="14">
    <location>
        <position position="198"/>
    </location>
    <ligand>
        <name>Mg(2+)</name>
        <dbReference type="ChEBI" id="CHEBI:18420"/>
    </ligand>
</feature>
<dbReference type="GO" id="GO:0008963">
    <property type="term" value="F:phospho-N-acetylmuramoyl-pentapeptide-transferase activity"/>
    <property type="evidence" value="ECO:0007669"/>
    <property type="project" value="UniProtKB-UniRule"/>
</dbReference>
<comment type="catalytic activity">
    <reaction evidence="12">
        <text>UDP-N-acetyl-alpha-D-muramoyl-L-alanyl-gamma-D-glutamyl-meso-2,6-diaminopimeloyl-D-alanyl-D-alanine + di-trans,octa-cis-undecaprenyl phosphate = di-trans,octa-cis-undecaprenyl diphospho-N-acetyl-alpha-D-muramoyl-L-alanyl-D-glutamyl-meso-2,6-diaminopimeloyl-D-alanyl-D-alanine + UMP</text>
        <dbReference type="Rhea" id="RHEA:28386"/>
        <dbReference type="ChEBI" id="CHEBI:57865"/>
        <dbReference type="ChEBI" id="CHEBI:60392"/>
        <dbReference type="ChEBI" id="CHEBI:61386"/>
        <dbReference type="ChEBI" id="CHEBI:61387"/>
        <dbReference type="EC" id="2.7.8.13"/>
    </reaction>
</comment>
<feature type="transmembrane region" description="Helical" evidence="12">
    <location>
        <begin position="134"/>
        <end position="155"/>
    </location>
</feature>
<evidence type="ECO:0000256" key="4">
    <source>
        <dbReference type="ARBA" id="ARBA00022679"/>
    </source>
</evidence>
<keyword evidence="3 12" id="KW-0132">Cell division</keyword>
<evidence type="ECO:0000313" key="16">
    <source>
        <dbReference type="Proteomes" id="UP000319619"/>
    </source>
</evidence>
<dbReference type="GO" id="GO:0008360">
    <property type="term" value="P:regulation of cell shape"/>
    <property type="evidence" value="ECO:0007669"/>
    <property type="project" value="UniProtKB-KW"/>
</dbReference>
<comment type="subcellular location">
    <subcellularLocation>
        <location evidence="12">Cell membrane</location>
        <topology evidence="12">Multi-pass membrane protein</topology>
    </subcellularLocation>
    <subcellularLocation>
        <location evidence="1">Membrane</location>
        <topology evidence="1">Multi-pass membrane protein</topology>
    </subcellularLocation>
</comment>
<keyword evidence="5 12" id="KW-0812">Transmembrane</keyword>
<evidence type="ECO:0000256" key="3">
    <source>
        <dbReference type="ARBA" id="ARBA00022618"/>
    </source>
</evidence>
<dbReference type="PROSITE" id="PS01348">
    <property type="entry name" value="MRAY_2"/>
    <property type="match status" value="1"/>
</dbReference>
<keyword evidence="12 14" id="KW-0479">Metal-binding</keyword>
<dbReference type="UniPathway" id="UPA00219"/>
<evidence type="ECO:0000256" key="1">
    <source>
        <dbReference type="ARBA" id="ARBA00004141"/>
    </source>
</evidence>
<dbReference type="Pfam" id="PF10555">
    <property type="entry name" value="MraY_sig1"/>
    <property type="match status" value="1"/>
</dbReference>